<reference evidence="2 3" key="1">
    <citation type="journal article" date="2020" name="BMC Genomics">
        <title>Intraspecific diversification of the crop wild relative Brassica cretica Lam. using demographic model selection.</title>
        <authorList>
            <person name="Kioukis A."/>
            <person name="Michalopoulou V.A."/>
            <person name="Briers L."/>
            <person name="Pirintsos S."/>
            <person name="Studholme D.J."/>
            <person name="Pavlidis P."/>
            <person name="Sarris P.F."/>
        </authorList>
    </citation>
    <scope>NUCLEOTIDE SEQUENCE [LARGE SCALE GENOMIC DNA]</scope>
    <source>
        <strain evidence="3">cv. PFS-1207/04</strain>
    </source>
</reference>
<dbReference type="Proteomes" id="UP000266723">
    <property type="component" value="Unassembled WGS sequence"/>
</dbReference>
<dbReference type="EMBL" id="QGKV02002055">
    <property type="protein sequence ID" value="KAF3493007.1"/>
    <property type="molecule type" value="Genomic_DNA"/>
</dbReference>
<proteinExistence type="predicted"/>
<keyword evidence="3" id="KW-1185">Reference proteome</keyword>
<feature type="compositionally biased region" description="Low complexity" evidence="1">
    <location>
        <begin position="186"/>
        <end position="198"/>
    </location>
</feature>
<evidence type="ECO:0000256" key="1">
    <source>
        <dbReference type="SAM" id="MobiDB-lite"/>
    </source>
</evidence>
<evidence type="ECO:0000313" key="2">
    <source>
        <dbReference type="EMBL" id="KAF3493007.1"/>
    </source>
</evidence>
<feature type="compositionally biased region" description="Polar residues" evidence="1">
    <location>
        <begin position="199"/>
        <end position="209"/>
    </location>
</feature>
<protein>
    <recommendedName>
        <fullName evidence="4">MBD domain-containing protein</fullName>
    </recommendedName>
</protein>
<evidence type="ECO:0000313" key="3">
    <source>
        <dbReference type="Proteomes" id="UP000266723"/>
    </source>
</evidence>
<name>A0ABQ7A5R5_BRACR</name>
<sequence>MEEAGVINISHETGGETSIDRNFKTSIDTHHETEPDLRTEESTSIHRRGQPSIDSHCEFGQRAYDSDGERLFQWEKRYEYNVYRDEHGYTRAPDGRIIYVSREDIRDILERATMNGEASVCLPEHASKQDTLSTLSSFHTATIPKVHAQQYQSNKEKSLLFSDPTLLERTIRKEKRSTSIANNIRSSTDTSEQTSTDTPNPSTESCELP</sequence>
<organism evidence="2 3">
    <name type="scientific">Brassica cretica</name>
    <name type="common">Mustard</name>
    <dbReference type="NCBI Taxonomy" id="69181"/>
    <lineage>
        <taxon>Eukaryota</taxon>
        <taxon>Viridiplantae</taxon>
        <taxon>Streptophyta</taxon>
        <taxon>Embryophyta</taxon>
        <taxon>Tracheophyta</taxon>
        <taxon>Spermatophyta</taxon>
        <taxon>Magnoliopsida</taxon>
        <taxon>eudicotyledons</taxon>
        <taxon>Gunneridae</taxon>
        <taxon>Pentapetalae</taxon>
        <taxon>rosids</taxon>
        <taxon>malvids</taxon>
        <taxon>Brassicales</taxon>
        <taxon>Brassicaceae</taxon>
        <taxon>Brassiceae</taxon>
        <taxon>Brassica</taxon>
    </lineage>
</organism>
<feature type="region of interest" description="Disordered" evidence="1">
    <location>
        <begin position="172"/>
        <end position="209"/>
    </location>
</feature>
<accession>A0ABQ7A5R5</accession>
<gene>
    <name evidence="2" type="ORF">DY000_02053110</name>
</gene>
<feature type="compositionally biased region" description="Basic and acidic residues" evidence="1">
    <location>
        <begin position="18"/>
        <end position="44"/>
    </location>
</feature>
<evidence type="ECO:0008006" key="4">
    <source>
        <dbReference type="Google" id="ProtNLM"/>
    </source>
</evidence>
<comment type="caution">
    <text evidence="2">The sequence shown here is derived from an EMBL/GenBank/DDBJ whole genome shotgun (WGS) entry which is preliminary data.</text>
</comment>
<feature type="region of interest" description="Disordered" evidence="1">
    <location>
        <begin position="1"/>
        <end position="57"/>
    </location>
</feature>